<evidence type="ECO:0000256" key="8">
    <source>
        <dbReference type="ARBA" id="ARBA00023204"/>
    </source>
</evidence>
<sequence>MRALLAPLHELADYEEIIQERKKGEGLLQIAGCVNSQKTHLMYELGDGYGYRLIVFSSEEKAKKAWEEYRFLDESVLYYPARDLLFYHADIKGKYLLSQRMEVARALLEYGAGKKETEGENGLAIITTMDAFLDGLPSREELLNRKIHLEAGESVDFSRLQADLSGMGYDRETEIDSPGQFAVRGGILDIYPLTEESPVRLELWGDVIDSIRAFDVESQRSIENLESIDLYPAAELSDDSWSLVSFLDYFPKEEMILLLDEPVRLLERAKEAEEEYRESRENREKAGMGPEEEKLKIFSSQEVVERMNRFSGIGFTTLESKCGGFSLRKTYRIETKGVNPYNNSFEMLTRDLKRLKRSGYRVVLLSGSRTRARRLAEDLRDYDLSSFYSENLEREVKPGEILAAYGHVEEGYEYPLLKFTVISETDIFGRQKKKKRRKTYEGQKIQDFTELKPGDYVVHENHGLGIYHGIEKIQVEKVTKDYMKIAYAEGGVLYIPATQLNLIQKYAGADSAKPKLNKLGTGQWMKTKKQVRRAVQIIAKDLVRLYAARQEADGYVYGPDTVWQREFEEMFPFEETEDQVQAIEDTKRDMESRKIMDRLVCGDVGYGKTEIAIRAAFKAVQESRQVVYLVPTTILAQQHYNTFVQRMKDFPVRIDLLCRFRTPAEQKKTVEDMKKGLVDIAIGTHRLLSRDVGFKDLGLLVIDEEQRFGVTHKEKIKQLRESVDVLTLTATPIPRTLHMSLIGIRDMSVLEEAPMDRMPIQTYVMEYNDEMVREAMERELSRGGQVYYVHNRVNDIADVAAHVQKLVPDAAVTFAHGQMNERQLENIMYDFINGDIDVLVSTTIIETGLDIPNANTMIIRDADRFGLSQLYQLRGRVGRSNRMAYAFLLYRKDKLLQEVAEKRLAAIREFTDLGSGFKIAMRDLEIRGAGNLLGAEQHGHMESVGYDLYCKMLNEAVKQEKGELEMEIFGTSVDLNVDAYIPDSYISNEYQKLDIYKRIAAVENEEEMENMVDELIDRFGDIPKKVMQLLQIALLKSLAHSAYVTSVEEKGGELKLIMYERAKVQPQKIPELIAAWRGNLVFRADNPPCFIYRKRNKSGKEKDEDILELVKNLLNAIKGLLE</sequence>
<dbReference type="PANTHER" id="PTHR47964:SF1">
    <property type="entry name" value="ATP-DEPENDENT DNA HELICASE HOMOLOG RECG, CHLOROPLASTIC"/>
    <property type="match status" value="1"/>
</dbReference>
<keyword evidence="5" id="KW-0347">Helicase</keyword>
<evidence type="ECO:0000313" key="12">
    <source>
        <dbReference type="EMBL" id="RRK31258.1"/>
    </source>
</evidence>
<dbReference type="InterPro" id="IPR014001">
    <property type="entry name" value="Helicase_ATP-bd"/>
</dbReference>
<dbReference type="EC" id="3.6.4.-" evidence="9"/>
<dbReference type="Gene3D" id="2.40.10.170">
    <property type="match status" value="1"/>
</dbReference>
<comment type="similarity">
    <text evidence="9">In the N-terminal section; belongs to the UvrB family.</text>
</comment>
<dbReference type="Gene3D" id="3.40.50.300">
    <property type="entry name" value="P-loop containing nucleotide triphosphate hydrolases"/>
    <property type="match status" value="2"/>
</dbReference>
<dbReference type="GO" id="GO:0000716">
    <property type="term" value="P:transcription-coupled nucleotide-excision repair, DNA damage recognition"/>
    <property type="evidence" value="ECO:0007669"/>
    <property type="project" value="UniProtKB-UniRule"/>
</dbReference>
<keyword evidence="1 9" id="KW-0963">Cytoplasm</keyword>
<dbReference type="PROSITE" id="PS51192">
    <property type="entry name" value="HELICASE_ATP_BIND_1"/>
    <property type="match status" value="1"/>
</dbReference>
<dbReference type="InterPro" id="IPR036101">
    <property type="entry name" value="CarD-like/TRCF_RID_sf"/>
</dbReference>
<feature type="domain" description="Helicase C-terminal" evidence="11">
    <location>
        <begin position="759"/>
        <end position="925"/>
    </location>
</feature>
<dbReference type="SMART" id="SM00490">
    <property type="entry name" value="HELICc"/>
    <property type="match status" value="1"/>
</dbReference>
<protein>
    <recommendedName>
        <fullName evidence="9">Transcription-repair-coupling factor</fullName>
        <shortName evidence="9">TRCF</shortName>
        <ecNumber evidence="9">3.6.4.-</ecNumber>
    </recommendedName>
</protein>
<dbReference type="GO" id="GO:0006355">
    <property type="term" value="P:regulation of DNA-templated transcription"/>
    <property type="evidence" value="ECO:0007669"/>
    <property type="project" value="UniProtKB-UniRule"/>
</dbReference>
<dbReference type="Gene3D" id="3.30.2060.10">
    <property type="entry name" value="Penicillin-binding protein 1b domain"/>
    <property type="match status" value="1"/>
</dbReference>
<evidence type="ECO:0000256" key="2">
    <source>
        <dbReference type="ARBA" id="ARBA00022741"/>
    </source>
</evidence>
<dbReference type="InterPro" id="IPR011545">
    <property type="entry name" value="DEAD/DEAH_box_helicase_dom"/>
</dbReference>
<dbReference type="Pfam" id="PF00270">
    <property type="entry name" value="DEAD"/>
    <property type="match status" value="1"/>
</dbReference>
<proteinExistence type="inferred from homology"/>
<comment type="subcellular location">
    <subcellularLocation>
        <location evidence="9">Cytoplasm</location>
    </subcellularLocation>
</comment>
<dbReference type="SMART" id="SM00982">
    <property type="entry name" value="TRCF"/>
    <property type="match status" value="1"/>
</dbReference>
<evidence type="ECO:0000259" key="10">
    <source>
        <dbReference type="PROSITE" id="PS51192"/>
    </source>
</evidence>
<dbReference type="Pfam" id="PF03461">
    <property type="entry name" value="TRCF"/>
    <property type="match status" value="1"/>
</dbReference>
<dbReference type="InterPro" id="IPR041471">
    <property type="entry name" value="UvrB_inter"/>
</dbReference>
<comment type="similarity">
    <text evidence="9">In the C-terminal section; belongs to the helicase family. RecG subfamily.</text>
</comment>
<dbReference type="Pfam" id="PF02559">
    <property type="entry name" value="CarD_TRCF_RID"/>
    <property type="match status" value="1"/>
</dbReference>
<dbReference type="InterPro" id="IPR005118">
    <property type="entry name" value="TRCF_C"/>
</dbReference>
<keyword evidence="7 9" id="KW-0238">DNA-binding</keyword>
<dbReference type="InterPro" id="IPR027417">
    <property type="entry name" value="P-loop_NTPase"/>
</dbReference>
<organism evidence="12 13">
    <name type="scientific">Schaedlerella arabinosiphila</name>
    <dbReference type="NCBI Taxonomy" id="2044587"/>
    <lineage>
        <taxon>Bacteria</taxon>
        <taxon>Bacillati</taxon>
        <taxon>Bacillota</taxon>
        <taxon>Clostridia</taxon>
        <taxon>Lachnospirales</taxon>
        <taxon>Lachnospiraceae</taxon>
        <taxon>Schaedlerella</taxon>
    </lineage>
</organism>
<evidence type="ECO:0000256" key="1">
    <source>
        <dbReference type="ARBA" id="ARBA00022490"/>
    </source>
</evidence>
<gene>
    <name evidence="9 12" type="primary">mfd</name>
    <name evidence="12" type="ORF">EBB54_07700</name>
</gene>
<dbReference type="SUPFAM" id="SSF141259">
    <property type="entry name" value="CarD-like"/>
    <property type="match status" value="1"/>
</dbReference>
<evidence type="ECO:0000256" key="6">
    <source>
        <dbReference type="ARBA" id="ARBA00022840"/>
    </source>
</evidence>
<dbReference type="RefSeq" id="WP_125126966.1">
    <property type="nucleotide sequence ID" value="NZ_RHJS01000002.1"/>
</dbReference>
<dbReference type="InterPro" id="IPR001650">
    <property type="entry name" value="Helicase_C-like"/>
</dbReference>
<dbReference type="SUPFAM" id="SSF143517">
    <property type="entry name" value="TRCF domain-like"/>
    <property type="match status" value="1"/>
</dbReference>
<dbReference type="InterPro" id="IPR037235">
    <property type="entry name" value="TRCF-like_C_D7"/>
</dbReference>
<dbReference type="HAMAP" id="MF_00969">
    <property type="entry name" value="TRCF"/>
    <property type="match status" value="1"/>
</dbReference>
<dbReference type="Proteomes" id="UP000274920">
    <property type="component" value="Unassembled WGS sequence"/>
</dbReference>
<accession>A0A426DEU4</accession>
<dbReference type="Gene3D" id="3.40.50.11180">
    <property type="match status" value="1"/>
</dbReference>
<comment type="caution">
    <text evidence="12">The sequence shown here is derived from an EMBL/GenBank/DDBJ whole genome shotgun (WGS) entry which is preliminary data.</text>
</comment>
<evidence type="ECO:0000256" key="7">
    <source>
        <dbReference type="ARBA" id="ARBA00023125"/>
    </source>
</evidence>
<reference evidence="12" key="1">
    <citation type="submission" date="2018-10" db="EMBL/GenBank/DDBJ databases">
        <title>Schaedlerella arabinophila gen. nov. sp. nov., isolated from the mouse intestinal tract and comparative analysis with the genome of the closely related altered Schaedler flora strain ASF502.</title>
        <authorList>
            <person name="Miyake S."/>
            <person name="Soh M."/>
            <person name="Seedorf H."/>
        </authorList>
    </citation>
    <scope>NUCLEOTIDE SEQUENCE [LARGE SCALE GENOMIC DNA]</scope>
    <source>
        <strain evidence="12">DSM 106076</strain>
    </source>
</reference>
<dbReference type="GO" id="GO:0016787">
    <property type="term" value="F:hydrolase activity"/>
    <property type="evidence" value="ECO:0007669"/>
    <property type="project" value="UniProtKB-KW"/>
</dbReference>
<keyword evidence="8 9" id="KW-0234">DNA repair</keyword>
<dbReference type="PANTHER" id="PTHR47964">
    <property type="entry name" value="ATP-DEPENDENT DNA HELICASE HOMOLOG RECG, CHLOROPLASTIC"/>
    <property type="match status" value="1"/>
</dbReference>
<comment type="function">
    <text evidence="9">Couples transcription and DNA repair by recognizing RNA polymerase (RNAP) stalled at DNA lesions. Mediates ATP-dependent release of RNAP and its truncated transcript from the DNA, and recruitment of nucleotide excision repair machinery to the damaged site.</text>
</comment>
<evidence type="ECO:0000313" key="13">
    <source>
        <dbReference type="Proteomes" id="UP000274920"/>
    </source>
</evidence>
<feature type="domain" description="Helicase ATP-binding" evidence="10">
    <location>
        <begin position="589"/>
        <end position="750"/>
    </location>
</feature>
<evidence type="ECO:0000256" key="3">
    <source>
        <dbReference type="ARBA" id="ARBA00022763"/>
    </source>
</evidence>
<dbReference type="Pfam" id="PF00271">
    <property type="entry name" value="Helicase_C"/>
    <property type="match status" value="1"/>
</dbReference>
<dbReference type="PROSITE" id="PS51194">
    <property type="entry name" value="HELICASE_CTER"/>
    <property type="match status" value="1"/>
</dbReference>
<dbReference type="Pfam" id="PF17757">
    <property type="entry name" value="UvrB_inter"/>
    <property type="match status" value="1"/>
</dbReference>
<dbReference type="SUPFAM" id="SSF52540">
    <property type="entry name" value="P-loop containing nucleoside triphosphate hydrolases"/>
    <property type="match status" value="3"/>
</dbReference>
<dbReference type="NCBIfam" id="TIGR00580">
    <property type="entry name" value="mfd"/>
    <property type="match status" value="1"/>
</dbReference>
<dbReference type="GO" id="GO:0005524">
    <property type="term" value="F:ATP binding"/>
    <property type="evidence" value="ECO:0007669"/>
    <property type="project" value="UniProtKB-UniRule"/>
</dbReference>
<evidence type="ECO:0000256" key="4">
    <source>
        <dbReference type="ARBA" id="ARBA00022801"/>
    </source>
</evidence>
<dbReference type="AlphaFoldDB" id="A0A426DEU4"/>
<dbReference type="GO" id="GO:0003678">
    <property type="term" value="F:DNA helicase activity"/>
    <property type="evidence" value="ECO:0007669"/>
    <property type="project" value="TreeGrafter"/>
</dbReference>
<evidence type="ECO:0000256" key="9">
    <source>
        <dbReference type="HAMAP-Rule" id="MF_00969"/>
    </source>
</evidence>
<dbReference type="InterPro" id="IPR003711">
    <property type="entry name" value="CarD-like/TRCF_RID"/>
</dbReference>
<evidence type="ECO:0000256" key="5">
    <source>
        <dbReference type="ARBA" id="ARBA00022806"/>
    </source>
</evidence>
<dbReference type="EMBL" id="RHJS01000002">
    <property type="protein sequence ID" value="RRK31258.1"/>
    <property type="molecule type" value="Genomic_DNA"/>
</dbReference>
<dbReference type="SMART" id="SM00487">
    <property type="entry name" value="DEXDc"/>
    <property type="match status" value="1"/>
</dbReference>
<keyword evidence="3 9" id="KW-0227">DNA damage</keyword>
<keyword evidence="4 9" id="KW-0378">Hydrolase</keyword>
<dbReference type="InterPro" id="IPR004576">
    <property type="entry name" value="Mfd"/>
</dbReference>
<dbReference type="CDD" id="cd17991">
    <property type="entry name" value="DEXHc_TRCF"/>
    <property type="match status" value="1"/>
</dbReference>
<keyword evidence="6 9" id="KW-0067">ATP-binding</keyword>
<name>A0A426DEU4_9FIRM</name>
<keyword evidence="13" id="KW-1185">Reference proteome</keyword>
<dbReference type="GO" id="GO:0005737">
    <property type="term" value="C:cytoplasm"/>
    <property type="evidence" value="ECO:0007669"/>
    <property type="project" value="UniProtKB-SubCell"/>
</dbReference>
<dbReference type="InterPro" id="IPR047112">
    <property type="entry name" value="RecG/Mfd"/>
</dbReference>
<evidence type="ECO:0000259" key="11">
    <source>
        <dbReference type="PROSITE" id="PS51194"/>
    </source>
</evidence>
<keyword evidence="2 9" id="KW-0547">Nucleotide-binding</keyword>
<dbReference type="Gene3D" id="3.90.1150.50">
    <property type="entry name" value="Transcription-repair-coupling factor, D7 domain"/>
    <property type="match status" value="1"/>
</dbReference>
<dbReference type="GO" id="GO:0003684">
    <property type="term" value="F:damaged DNA binding"/>
    <property type="evidence" value="ECO:0007669"/>
    <property type="project" value="InterPro"/>
</dbReference>
<dbReference type="SMART" id="SM01058">
    <property type="entry name" value="CarD_TRCF"/>
    <property type="match status" value="1"/>
</dbReference>